<organism evidence="2 3">
    <name type="scientific">Cyphomyrmex costatus</name>
    <dbReference type="NCBI Taxonomy" id="456900"/>
    <lineage>
        <taxon>Eukaryota</taxon>
        <taxon>Metazoa</taxon>
        <taxon>Ecdysozoa</taxon>
        <taxon>Arthropoda</taxon>
        <taxon>Hexapoda</taxon>
        <taxon>Insecta</taxon>
        <taxon>Pterygota</taxon>
        <taxon>Neoptera</taxon>
        <taxon>Endopterygota</taxon>
        <taxon>Hymenoptera</taxon>
        <taxon>Apocrita</taxon>
        <taxon>Aculeata</taxon>
        <taxon>Formicoidea</taxon>
        <taxon>Formicidae</taxon>
        <taxon>Myrmicinae</taxon>
        <taxon>Cyphomyrmex</taxon>
    </lineage>
</organism>
<gene>
    <name evidence="2" type="ORF">ALC62_03722</name>
</gene>
<proteinExistence type="predicted"/>
<dbReference type="Pfam" id="PF16002">
    <property type="entry name" value="Headcase"/>
    <property type="match status" value="1"/>
</dbReference>
<evidence type="ECO:0000259" key="1">
    <source>
        <dbReference type="Pfam" id="PF16002"/>
    </source>
</evidence>
<dbReference type="AlphaFoldDB" id="A0A195CXY0"/>
<keyword evidence="3" id="KW-1185">Reference proteome</keyword>
<dbReference type="EMBL" id="KQ977141">
    <property type="protein sequence ID" value="KYN05437.1"/>
    <property type="molecule type" value="Genomic_DNA"/>
</dbReference>
<dbReference type="Proteomes" id="UP000078542">
    <property type="component" value="Unassembled WGS sequence"/>
</dbReference>
<accession>A0A195CXY0</accession>
<feature type="domain" description="Headcase middle" evidence="1">
    <location>
        <begin position="76"/>
        <end position="108"/>
    </location>
</feature>
<dbReference type="InterPro" id="IPR031947">
    <property type="entry name" value="Headcase_mid"/>
</dbReference>
<evidence type="ECO:0000313" key="3">
    <source>
        <dbReference type="Proteomes" id="UP000078542"/>
    </source>
</evidence>
<reference evidence="2 3" key="1">
    <citation type="submission" date="2016-03" db="EMBL/GenBank/DDBJ databases">
        <title>Cyphomyrmex costatus WGS genome.</title>
        <authorList>
            <person name="Nygaard S."/>
            <person name="Hu H."/>
            <person name="Boomsma J."/>
            <person name="Zhang G."/>
        </authorList>
    </citation>
    <scope>NUCLEOTIDE SEQUENCE [LARGE SCALE GENOMIC DNA]</scope>
    <source>
        <strain evidence="2">MS0001</strain>
        <tissue evidence="2">Whole body</tissue>
    </source>
</reference>
<protein>
    <submittedName>
        <fullName evidence="2">Headcase protein</fullName>
    </submittedName>
</protein>
<sequence>MCVAQLDDHYGRRRCNSPARTEYPGEATSLAPVVVLFYRFNSPCPCSGIFYESSRAGTVIDSCVVLNMLRNWRSRQSCGANGIFSRRLDFSAFNSLPRTKLNSYHIKVSVYLYMYIYCI</sequence>
<evidence type="ECO:0000313" key="2">
    <source>
        <dbReference type="EMBL" id="KYN05437.1"/>
    </source>
</evidence>
<name>A0A195CXY0_9HYME</name>